<feature type="compositionally biased region" description="Low complexity" evidence="2">
    <location>
        <begin position="621"/>
        <end position="641"/>
    </location>
</feature>
<feature type="transmembrane region" description="Helical" evidence="3">
    <location>
        <begin position="649"/>
        <end position="673"/>
    </location>
</feature>
<reference evidence="7" key="1">
    <citation type="journal article" date="2020" name="Nat. Commun.">
        <title>Large-scale genome sequencing of mycorrhizal fungi provides insights into the early evolution of symbiotic traits.</title>
        <authorList>
            <person name="Miyauchi S."/>
            <person name="Kiss E."/>
            <person name="Kuo A."/>
            <person name="Drula E."/>
            <person name="Kohler A."/>
            <person name="Sanchez-Garcia M."/>
            <person name="Morin E."/>
            <person name="Andreopoulos B."/>
            <person name="Barry K.W."/>
            <person name="Bonito G."/>
            <person name="Buee M."/>
            <person name="Carver A."/>
            <person name="Chen C."/>
            <person name="Cichocki N."/>
            <person name="Clum A."/>
            <person name="Culley D."/>
            <person name="Crous P.W."/>
            <person name="Fauchery L."/>
            <person name="Girlanda M."/>
            <person name="Hayes R.D."/>
            <person name="Keri Z."/>
            <person name="LaButti K."/>
            <person name="Lipzen A."/>
            <person name="Lombard V."/>
            <person name="Magnuson J."/>
            <person name="Maillard F."/>
            <person name="Murat C."/>
            <person name="Nolan M."/>
            <person name="Ohm R.A."/>
            <person name="Pangilinan J."/>
            <person name="Pereira M.F."/>
            <person name="Perotto S."/>
            <person name="Peter M."/>
            <person name="Pfister S."/>
            <person name="Riley R."/>
            <person name="Sitrit Y."/>
            <person name="Stielow J.B."/>
            <person name="Szollosi G."/>
            <person name="Zifcakova L."/>
            <person name="Stursova M."/>
            <person name="Spatafora J.W."/>
            <person name="Tedersoo L."/>
            <person name="Vaario L.M."/>
            <person name="Yamada A."/>
            <person name="Yan M."/>
            <person name="Wang P."/>
            <person name="Xu J."/>
            <person name="Bruns T."/>
            <person name="Baldrian P."/>
            <person name="Vilgalys R."/>
            <person name="Dunand C."/>
            <person name="Henrissat B."/>
            <person name="Grigoriev I.V."/>
            <person name="Hibbett D."/>
            <person name="Nagy L.G."/>
            <person name="Martin F.M."/>
        </authorList>
    </citation>
    <scope>NUCLEOTIDE SEQUENCE</scope>
    <source>
        <strain evidence="7">UH-Tt-Lm1</strain>
    </source>
</reference>
<organism evidence="7 8">
    <name type="scientific">Thelephora terrestris</name>
    <dbReference type="NCBI Taxonomy" id="56493"/>
    <lineage>
        <taxon>Eukaryota</taxon>
        <taxon>Fungi</taxon>
        <taxon>Dikarya</taxon>
        <taxon>Basidiomycota</taxon>
        <taxon>Agaricomycotina</taxon>
        <taxon>Agaricomycetes</taxon>
        <taxon>Thelephorales</taxon>
        <taxon>Thelephoraceae</taxon>
        <taxon>Thelephora</taxon>
    </lineage>
</organism>
<protein>
    <submittedName>
        <fullName evidence="7">DUF1929-domain-containing protein</fullName>
    </submittedName>
</protein>
<evidence type="ECO:0000259" key="5">
    <source>
        <dbReference type="Pfam" id="PF07250"/>
    </source>
</evidence>
<evidence type="ECO:0000313" key="7">
    <source>
        <dbReference type="EMBL" id="KAF9788260.1"/>
    </source>
</evidence>
<evidence type="ECO:0000256" key="4">
    <source>
        <dbReference type="SAM" id="SignalP"/>
    </source>
</evidence>
<dbReference type="Pfam" id="PF09118">
    <property type="entry name" value="GO-like_E_set"/>
    <property type="match status" value="1"/>
</dbReference>
<evidence type="ECO:0000256" key="1">
    <source>
        <dbReference type="ARBA" id="ARBA00022729"/>
    </source>
</evidence>
<dbReference type="SUPFAM" id="SSF50965">
    <property type="entry name" value="Galactose oxidase, central domain"/>
    <property type="match status" value="1"/>
</dbReference>
<dbReference type="InterPro" id="IPR011043">
    <property type="entry name" value="Gal_Oxase/kelch_b-propeller"/>
</dbReference>
<evidence type="ECO:0000259" key="6">
    <source>
        <dbReference type="Pfam" id="PF09118"/>
    </source>
</evidence>
<dbReference type="InterPro" id="IPR014756">
    <property type="entry name" value="Ig_E-set"/>
</dbReference>
<feature type="chain" id="PRO_5040229351" evidence="4">
    <location>
        <begin position="19"/>
        <end position="770"/>
    </location>
</feature>
<keyword evidence="3" id="KW-1133">Transmembrane helix</keyword>
<dbReference type="Gene3D" id="2.60.40.10">
    <property type="entry name" value="Immunoglobulins"/>
    <property type="match status" value="1"/>
</dbReference>
<feature type="signal peptide" evidence="4">
    <location>
        <begin position="1"/>
        <end position="18"/>
    </location>
</feature>
<evidence type="ECO:0000313" key="8">
    <source>
        <dbReference type="Proteomes" id="UP000736335"/>
    </source>
</evidence>
<evidence type="ECO:0000256" key="3">
    <source>
        <dbReference type="SAM" id="Phobius"/>
    </source>
</evidence>
<keyword evidence="3" id="KW-0472">Membrane</keyword>
<dbReference type="InterPro" id="IPR037293">
    <property type="entry name" value="Gal_Oxidase_central_sf"/>
</dbReference>
<sequence>MYSSLSLLALGLASSVAAQQPGTIATKGDSLVSAMMMFLANEEKVYILDKAEGNSQQINGHPAWGSIWDIASNKANVLEVYSNTFCSSGMHLPNGSFTTFGGNGAVSPGGNLGSVLNPGGGSASYDATYQDYDGTRAIRIINPCTGSNSDIVSNPACGWWENANVLQMQKSRWYSSAEPLANGTITLIGGFVNGGYINRNYPNTDPATEGGAAEPTVEFFPSTGPAKQMQFMVDTSGLNSYAHAFMMPSGNMFIQANVSAMLWNPDTFAENRLPDMPNGVIRVYPASGGVAMLPLTPANNYNPTILFCGGSDMPEYDWGNYSWPFVDTWAVPASKDCQRITPEPLDGSSPTWVQDDDLLESRTMGQLISLPDGTILVVNGGLNGTAGYAERTLTTPTYAQMPYGMSLAAGPVGRPSIYNPNAAKGSRWSSQGLSTSSIPRLYHSSAMLLPDGSVMIAGSNPNVDVNLTTIYPTTYQVEYFYPPYYSSNRPVPTGIPQTLTYGGNHFDITIPASSYSGSGNTAAQNTMIMVIRPGWTTHAMNMGQRSLQLNNTYTVNKDGSIVYHVAQMPPNANIFQPGPAFVFVTVNGIPSNGTYVIVGSGNIETQTMNPVDTLPANVLDSSANGSGSSNNSSSNHTGSNGAPSLSHGAIGGIVATAIAVLAIFGTILGFFFVRRRRVVTQRHTSGTLLPHETGPSVGDDAEASKSLRQRDTDSASFAPLQRSDMTQWGQSRDNLVLPSLYPGGTSSGEFDPYDLQGDHNASTVGLTRFR</sequence>
<dbReference type="InterPro" id="IPR013783">
    <property type="entry name" value="Ig-like_fold"/>
</dbReference>
<keyword evidence="8" id="KW-1185">Reference proteome</keyword>
<reference evidence="7" key="2">
    <citation type="submission" date="2020-11" db="EMBL/GenBank/DDBJ databases">
        <authorList>
            <consortium name="DOE Joint Genome Institute"/>
            <person name="Kuo A."/>
            <person name="Miyauchi S."/>
            <person name="Kiss E."/>
            <person name="Drula E."/>
            <person name="Kohler A."/>
            <person name="Sanchez-Garcia M."/>
            <person name="Andreopoulos B."/>
            <person name="Barry K.W."/>
            <person name="Bonito G."/>
            <person name="Buee M."/>
            <person name="Carver A."/>
            <person name="Chen C."/>
            <person name="Cichocki N."/>
            <person name="Clum A."/>
            <person name="Culley D."/>
            <person name="Crous P.W."/>
            <person name="Fauchery L."/>
            <person name="Girlanda M."/>
            <person name="Hayes R."/>
            <person name="Keri Z."/>
            <person name="Labutti K."/>
            <person name="Lipzen A."/>
            <person name="Lombard V."/>
            <person name="Magnuson J."/>
            <person name="Maillard F."/>
            <person name="Morin E."/>
            <person name="Murat C."/>
            <person name="Nolan M."/>
            <person name="Ohm R."/>
            <person name="Pangilinan J."/>
            <person name="Pereira M."/>
            <person name="Perotto S."/>
            <person name="Peter M."/>
            <person name="Riley R."/>
            <person name="Sitrit Y."/>
            <person name="Stielow B."/>
            <person name="Szollosi G."/>
            <person name="Zifcakova L."/>
            <person name="Stursova M."/>
            <person name="Spatafora J.W."/>
            <person name="Tedersoo L."/>
            <person name="Vaario L.-M."/>
            <person name="Yamada A."/>
            <person name="Yan M."/>
            <person name="Wang P."/>
            <person name="Xu J."/>
            <person name="Bruns T."/>
            <person name="Baldrian P."/>
            <person name="Vilgalys R."/>
            <person name="Henrissat B."/>
            <person name="Grigoriev I.V."/>
            <person name="Hibbett D."/>
            <person name="Nagy L.G."/>
            <person name="Martin F.M."/>
        </authorList>
    </citation>
    <scope>NUCLEOTIDE SEQUENCE</scope>
    <source>
        <strain evidence="7">UH-Tt-Lm1</strain>
    </source>
</reference>
<dbReference type="AlphaFoldDB" id="A0A9P6HJE9"/>
<feature type="domain" description="Galactose oxidase-like Early set" evidence="6">
    <location>
        <begin position="489"/>
        <end position="597"/>
    </location>
</feature>
<dbReference type="PANTHER" id="PTHR32208:SF21">
    <property type="entry name" value="LOW QUALITY PROTEIN: ALDEHYDE OXIDASE GLOX-LIKE"/>
    <property type="match status" value="1"/>
</dbReference>
<dbReference type="SUPFAM" id="SSF81296">
    <property type="entry name" value="E set domains"/>
    <property type="match status" value="1"/>
</dbReference>
<dbReference type="Proteomes" id="UP000736335">
    <property type="component" value="Unassembled WGS sequence"/>
</dbReference>
<dbReference type="Pfam" id="PF07250">
    <property type="entry name" value="Glyoxal_oxid_N"/>
    <property type="match status" value="1"/>
</dbReference>
<dbReference type="EMBL" id="WIUZ02000004">
    <property type="protein sequence ID" value="KAF9788260.1"/>
    <property type="molecule type" value="Genomic_DNA"/>
</dbReference>
<evidence type="ECO:0000256" key="2">
    <source>
        <dbReference type="SAM" id="MobiDB-lite"/>
    </source>
</evidence>
<keyword evidence="3" id="KW-0812">Transmembrane</keyword>
<feature type="domain" description="Glyoxal oxidase N-terminal" evidence="5">
    <location>
        <begin position="132"/>
        <end position="484"/>
    </location>
</feature>
<proteinExistence type="predicted"/>
<dbReference type="PANTHER" id="PTHR32208">
    <property type="entry name" value="SECRETED PROTEIN-RELATED"/>
    <property type="match status" value="1"/>
</dbReference>
<gene>
    <name evidence="7" type="ORF">BJ322DRAFT_1047965</name>
</gene>
<keyword evidence="1 4" id="KW-0732">Signal</keyword>
<dbReference type="Gene3D" id="2.130.10.80">
    <property type="entry name" value="Galactose oxidase/kelch, beta-propeller"/>
    <property type="match status" value="1"/>
</dbReference>
<accession>A0A9P6HJE9</accession>
<dbReference type="OrthoDB" id="2019572at2759"/>
<comment type="caution">
    <text evidence="7">The sequence shown here is derived from an EMBL/GenBank/DDBJ whole genome shotgun (WGS) entry which is preliminary data.</text>
</comment>
<dbReference type="InterPro" id="IPR015202">
    <property type="entry name" value="GO-like_E_set"/>
</dbReference>
<dbReference type="InterPro" id="IPR009880">
    <property type="entry name" value="Glyoxal_oxidase_N"/>
</dbReference>
<feature type="region of interest" description="Disordered" evidence="2">
    <location>
        <begin position="613"/>
        <end position="642"/>
    </location>
</feature>
<name>A0A9P6HJE9_9AGAM</name>
<feature type="compositionally biased region" description="Basic and acidic residues" evidence="2">
    <location>
        <begin position="702"/>
        <end position="713"/>
    </location>
</feature>
<dbReference type="CDD" id="cd02851">
    <property type="entry name" value="E_set_GO_C"/>
    <property type="match status" value="1"/>
</dbReference>
<feature type="region of interest" description="Disordered" evidence="2">
    <location>
        <begin position="685"/>
        <end position="724"/>
    </location>
</feature>